<dbReference type="InterPro" id="IPR008278">
    <property type="entry name" value="4-PPantetheinyl_Trfase_dom"/>
</dbReference>
<keyword evidence="5" id="KW-0460">Magnesium</keyword>
<proteinExistence type="inferred from homology"/>
<feature type="domain" description="4'-phosphopantetheinyl transferase" evidence="7">
    <location>
        <begin position="113"/>
        <end position="215"/>
    </location>
</feature>
<keyword evidence="4" id="KW-0479">Metal-binding</keyword>
<keyword evidence="10" id="KW-1185">Reference proteome</keyword>
<dbReference type="Pfam" id="PF22624">
    <property type="entry name" value="AASDHPPT_N"/>
    <property type="match status" value="1"/>
</dbReference>
<protein>
    <submittedName>
        <fullName evidence="9">4-phosphopantetheinyl transferase</fullName>
    </submittedName>
</protein>
<dbReference type="GO" id="GO:0008897">
    <property type="term" value="F:holo-[acyl-carrier-protein] synthase activity"/>
    <property type="evidence" value="ECO:0007669"/>
    <property type="project" value="InterPro"/>
</dbReference>
<dbReference type="GO" id="GO:0006633">
    <property type="term" value="P:fatty acid biosynthetic process"/>
    <property type="evidence" value="ECO:0007669"/>
    <property type="project" value="InterPro"/>
</dbReference>
<dbReference type="EMBL" id="AYJU01000001">
    <property type="protein sequence ID" value="EST55797.1"/>
    <property type="molecule type" value="Genomic_DNA"/>
</dbReference>
<evidence type="ECO:0000256" key="4">
    <source>
        <dbReference type="ARBA" id="ARBA00022723"/>
    </source>
</evidence>
<reference evidence="9 10" key="1">
    <citation type="journal article" date="2014" name="Genome Announc.">
        <title>Draft Genome Sequence of Brevibacillus panacihumi Strain W25, a Halotolerant Hydrocarbon-Degrading Bacterium.</title>
        <authorList>
            <person name="Wang X."/>
            <person name="Jin D."/>
            <person name="Zhou L."/>
            <person name="Wu L."/>
            <person name="An W."/>
            <person name="Chen Y."/>
            <person name="Zhao L."/>
        </authorList>
    </citation>
    <scope>NUCLEOTIDE SEQUENCE [LARGE SCALE GENOMIC DNA]</scope>
    <source>
        <strain evidence="9 10">W25</strain>
    </source>
</reference>
<dbReference type="GO" id="GO:0005829">
    <property type="term" value="C:cytosol"/>
    <property type="evidence" value="ECO:0007669"/>
    <property type="project" value="TreeGrafter"/>
</dbReference>
<evidence type="ECO:0000259" key="8">
    <source>
        <dbReference type="Pfam" id="PF22624"/>
    </source>
</evidence>
<dbReference type="NCBIfam" id="TIGR00556">
    <property type="entry name" value="pantethn_trn"/>
    <property type="match status" value="1"/>
</dbReference>
<dbReference type="SUPFAM" id="SSF56214">
    <property type="entry name" value="4'-phosphopantetheinyl transferase"/>
    <property type="match status" value="2"/>
</dbReference>
<dbReference type="Pfam" id="PF01648">
    <property type="entry name" value="ACPS"/>
    <property type="match status" value="1"/>
</dbReference>
<dbReference type="HOGENOM" id="CLU_057011_6_2_9"/>
<dbReference type="OrthoDB" id="9808281at2"/>
<evidence type="ECO:0000313" key="10">
    <source>
        <dbReference type="Proteomes" id="UP000017973"/>
    </source>
</evidence>
<dbReference type="Gene3D" id="3.90.470.20">
    <property type="entry name" value="4'-phosphopantetheinyl transferase domain"/>
    <property type="match status" value="2"/>
</dbReference>
<feature type="domain" description="4'-phosphopantetheinyl transferase N-terminal" evidence="8">
    <location>
        <begin position="26"/>
        <end position="110"/>
    </location>
</feature>
<dbReference type="Proteomes" id="UP000017973">
    <property type="component" value="Unassembled WGS sequence"/>
</dbReference>
<comment type="caution">
    <text evidence="9">The sequence shown here is derived from an EMBL/GenBank/DDBJ whole genome shotgun (WGS) entry which is preliminary data.</text>
</comment>
<comment type="similarity">
    <text evidence="2">Belongs to the P-Pant transferase superfamily. Gsp/Sfp/HetI/AcpT family.</text>
</comment>
<dbReference type="AlphaFoldDB" id="V6MC13"/>
<dbReference type="InterPro" id="IPR050559">
    <property type="entry name" value="P-Pant_transferase_sf"/>
</dbReference>
<dbReference type="GO" id="GO:0017000">
    <property type="term" value="P:antibiotic biosynthetic process"/>
    <property type="evidence" value="ECO:0007669"/>
    <property type="project" value="UniProtKB-KW"/>
</dbReference>
<dbReference type="InterPro" id="IPR055066">
    <property type="entry name" value="AASDHPPT_N"/>
</dbReference>
<evidence type="ECO:0000259" key="7">
    <source>
        <dbReference type="Pfam" id="PF01648"/>
    </source>
</evidence>
<name>V6MC13_9BACL</name>
<dbReference type="PANTHER" id="PTHR12215">
    <property type="entry name" value="PHOSPHOPANTETHEINE TRANSFERASE"/>
    <property type="match status" value="1"/>
</dbReference>
<dbReference type="InterPro" id="IPR037143">
    <property type="entry name" value="4-PPantetheinyl_Trfase_dom_sf"/>
</dbReference>
<dbReference type="InterPro" id="IPR004568">
    <property type="entry name" value="Ppantetheine-prot_Trfase_dom"/>
</dbReference>
<dbReference type="PATRIC" id="fig|1408254.3.peg.49"/>
<organism evidence="9 10">
    <name type="scientific">Brevibacillus panacihumi W25</name>
    <dbReference type="NCBI Taxonomy" id="1408254"/>
    <lineage>
        <taxon>Bacteria</taxon>
        <taxon>Bacillati</taxon>
        <taxon>Bacillota</taxon>
        <taxon>Bacilli</taxon>
        <taxon>Bacillales</taxon>
        <taxon>Paenibacillaceae</taxon>
        <taxon>Brevibacillus</taxon>
    </lineage>
</organism>
<evidence type="ECO:0000256" key="3">
    <source>
        <dbReference type="ARBA" id="ARBA00022679"/>
    </source>
</evidence>
<comment type="cofactor">
    <cofactor evidence="1">
        <name>Mg(2+)</name>
        <dbReference type="ChEBI" id="CHEBI:18420"/>
    </cofactor>
</comment>
<evidence type="ECO:0000256" key="2">
    <source>
        <dbReference type="ARBA" id="ARBA00010990"/>
    </source>
</evidence>
<dbReference type="PANTHER" id="PTHR12215:SF10">
    <property type="entry name" value="L-AMINOADIPATE-SEMIALDEHYDE DEHYDROGENASE-PHOSPHOPANTETHEINYL TRANSFERASE"/>
    <property type="match status" value="1"/>
</dbReference>
<evidence type="ECO:0000256" key="5">
    <source>
        <dbReference type="ARBA" id="ARBA00022842"/>
    </source>
</evidence>
<gene>
    <name evidence="9" type="ORF">T458_00240</name>
</gene>
<dbReference type="eggNOG" id="COG2091">
    <property type="taxonomic scope" value="Bacteria"/>
</dbReference>
<keyword evidence="6" id="KW-0045">Antibiotic biosynthesis</keyword>
<keyword evidence="3 9" id="KW-0808">Transferase</keyword>
<dbReference type="GO" id="GO:0000287">
    <property type="term" value="F:magnesium ion binding"/>
    <property type="evidence" value="ECO:0007669"/>
    <property type="project" value="InterPro"/>
</dbReference>
<dbReference type="STRING" id="1408254.T458_00240"/>
<evidence type="ECO:0000256" key="1">
    <source>
        <dbReference type="ARBA" id="ARBA00001946"/>
    </source>
</evidence>
<evidence type="ECO:0000313" key="9">
    <source>
        <dbReference type="EMBL" id="EST55797.1"/>
    </source>
</evidence>
<accession>V6MC13</accession>
<dbReference type="GO" id="GO:0019878">
    <property type="term" value="P:lysine biosynthetic process via aminoadipic acid"/>
    <property type="evidence" value="ECO:0007669"/>
    <property type="project" value="TreeGrafter"/>
</dbReference>
<sequence>MLEESERFRLVNVYAVRVPSFLEQDVYHFLLMQIAPEKRLRVHRFHRQADAYRAVLADVLIRSILAQSFGLSNEQISFQVTRYGKPFVEQLPDFHFNLSHSGDWVVCATSNAPVGIDIEHIRPIEIDVAKRFFSCIEYEDLLAQPREEQLAYFYDLWTLKESYLKALGMGLSKPLNSFSIRRTEGEKFHLVLQSKELLSWFLRQYEIDVGYKLSICSRIPTFCDEIKYCYVENILPKK</sequence>
<evidence type="ECO:0000256" key="6">
    <source>
        <dbReference type="ARBA" id="ARBA00023194"/>
    </source>
</evidence>